<protein>
    <recommendedName>
        <fullName evidence="1">Calcineurin-like phosphoesterase domain-containing protein</fullName>
    </recommendedName>
</protein>
<sequence length="232" mass="26047">MRLLCFSDIHGNVAAVKRLIKDVRARRARYDAVVVAGDLTNFSVTRDQQESQEALDTILQLLTAEFGNVMYVPGNRDYLGRGKKRLSLTHYKGMMIEEGKKYYLGPRLPITTTPELSDKNTILIQHSNVVYEGGFKRRSVVCKDALLHIVGHTHTGIVSGNYLNTGFLYRDDSNGAEPMMGGYFEVEITNRAVTYTFFPLGPIKRRDLKCAGFKGSMYSPHGYAFPVKLAVK</sequence>
<dbReference type="STRING" id="351160.LRC323"/>
<dbReference type="PANTHER" id="PTHR31302:SF0">
    <property type="entry name" value="TRANSMEMBRANE PROTEIN WITH METALLOPHOSPHOESTERASE DOMAIN"/>
    <property type="match status" value="1"/>
</dbReference>
<dbReference type="SUPFAM" id="SSF56300">
    <property type="entry name" value="Metallo-dependent phosphatases"/>
    <property type="match status" value="1"/>
</dbReference>
<accession>Q0W8J7</accession>
<evidence type="ECO:0000259" key="1">
    <source>
        <dbReference type="Pfam" id="PF00149"/>
    </source>
</evidence>
<dbReference type="PANTHER" id="PTHR31302">
    <property type="entry name" value="TRANSMEMBRANE PROTEIN WITH METALLOPHOSPHOESTERASE DOMAIN-RELATED"/>
    <property type="match status" value="1"/>
</dbReference>
<dbReference type="RefSeq" id="WP_012037194.1">
    <property type="nucleotide sequence ID" value="NC_009464.1"/>
</dbReference>
<dbReference type="OrthoDB" id="7513at2157"/>
<reference evidence="2 3" key="1">
    <citation type="journal article" date="2006" name="Science">
        <title>Genome of rice cluster I archaea -- the key methane producers in the rice rhizosphere.</title>
        <authorList>
            <person name="Erkel C."/>
            <person name="Kube M."/>
            <person name="Reinhardt R."/>
            <person name="Liesack W."/>
        </authorList>
    </citation>
    <scope>NUCLEOTIDE SEQUENCE [LARGE SCALE GENOMIC DNA]</scope>
    <source>
        <strain evidence="3">DSM 22066 / NBRC 105507 / MRE50</strain>
    </source>
</reference>
<dbReference type="CDD" id="cd00838">
    <property type="entry name" value="MPP_superfamily"/>
    <property type="match status" value="1"/>
</dbReference>
<organism evidence="2 3">
    <name type="scientific">Methanocella arvoryzae (strain DSM 22066 / NBRC 105507 / MRE50)</name>
    <dbReference type="NCBI Taxonomy" id="351160"/>
    <lineage>
        <taxon>Archaea</taxon>
        <taxon>Methanobacteriati</taxon>
        <taxon>Methanobacteriota</taxon>
        <taxon>Stenosarchaea group</taxon>
        <taxon>Methanomicrobia</taxon>
        <taxon>Methanocellales</taxon>
        <taxon>Methanocellaceae</taxon>
        <taxon>Methanocella</taxon>
    </lineage>
</organism>
<gene>
    <name evidence="2" type="ORF">LRC323</name>
</gene>
<dbReference type="InterPro" id="IPR029052">
    <property type="entry name" value="Metallo-depent_PP-like"/>
</dbReference>
<dbReference type="EMBL" id="AM114193">
    <property type="protein sequence ID" value="CAJ35296.1"/>
    <property type="molecule type" value="Genomic_DNA"/>
</dbReference>
<keyword evidence="3" id="KW-1185">Reference proteome</keyword>
<dbReference type="GO" id="GO:0016787">
    <property type="term" value="F:hydrolase activity"/>
    <property type="evidence" value="ECO:0007669"/>
    <property type="project" value="InterPro"/>
</dbReference>
<dbReference type="Proteomes" id="UP000000663">
    <property type="component" value="Chromosome"/>
</dbReference>
<dbReference type="InterPro" id="IPR051158">
    <property type="entry name" value="Metallophosphoesterase_sf"/>
</dbReference>
<dbReference type="AlphaFoldDB" id="Q0W8J7"/>
<dbReference type="InterPro" id="IPR004843">
    <property type="entry name" value="Calcineurin-like_PHP"/>
</dbReference>
<evidence type="ECO:0000313" key="3">
    <source>
        <dbReference type="Proteomes" id="UP000000663"/>
    </source>
</evidence>
<dbReference type="eggNOG" id="arCOG01145">
    <property type="taxonomic scope" value="Archaea"/>
</dbReference>
<proteinExistence type="predicted"/>
<dbReference type="GeneID" id="5144103"/>
<feature type="domain" description="Calcineurin-like phosphoesterase" evidence="1">
    <location>
        <begin position="1"/>
        <end position="91"/>
    </location>
</feature>
<dbReference type="KEGG" id="rci:LRC323"/>
<name>Q0W8J7_METAR</name>
<dbReference type="Gene3D" id="3.60.21.10">
    <property type="match status" value="1"/>
</dbReference>
<evidence type="ECO:0000313" key="2">
    <source>
        <dbReference type="EMBL" id="CAJ35296.1"/>
    </source>
</evidence>
<dbReference type="Pfam" id="PF00149">
    <property type="entry name" value="Metallophos"/>
    <property type="match status" value="1"/>
</dbReference>